<evidence type="ECO:0000256" key="6">
    <source>
        <dbReference type="ARBA" id="ARBA00022787"/>
    </source>
</evidence>
<dbReference type="CDD" id="cd07306">
    <property type="entry name" value="Porin3_VDAC"/>
    <property type="match status" value="1"/>
</dbReference>
<evidence type="ECO:0000256" key="2">
    <source>
        <dbReference type="ARBA" id="ARBA00007780"/>
    </source>
</evidence>
<comment type="similarity">
    <text evidence="2">Belongs to the eukaryotic mitochondrial porin family.</text>
</comment>
<dbReference type="Proteomes" id="UP000440578">
    <property type="component" value="Unassembled WGS sequence"/>
</dbReference>
<accession>A0A6A4VFH2</accession>
<evidence type="ECO:0000256" key="3">
    <source>
        <dbReference type="ARBA" id="ARBA00022448"/>
    </source>
</evidence>
<evidence type="ECO:0000313" key="12">
    <source>
        <dbReference type="Proteomes" id="UP000440578"/>
    </source>
</evidence>
<keyword evidence="6" id="KW-1000">Mitochondrion outer membrane</keyword>
<dbReference type="GO" id="GO:0008308">
    <property type="term" value="F:voltage-gated monoatomic anion channel activity"/>
    <property type="evidence" value="ECO:0007669"/>
    <property type="project" value="InterPro"/>
</dbReference>
<dbReference type="InterPro" id="IPR001925">
    <property type="entry name" value="Porin_Euk"/>
</dbReference>
<keyword evidence="4" id="KW-1134">Transmembrane beta strand</keyword>
<organism evidence="11 12">
    <name type="scientific">Amphibalanus amphitrite</name>
    <name type="common">Striped barnacle</name>
    <name type="synonym">Balanus amphitrite</name>
    <dbReference type="NCBI Taxonomy" id="1232801"/>
    <lineage>
        <taxon>Eukaryota</taxon>
        <taxon>Metazoa</taxon>
        <taxon>Ecdysozoa</taxon>
        <taxon>Arthropoda</taxon>
        <taxon>Crustacea</taxon>
        <taxon>Multicrustacea</taxon>
        <taxon>Cirripedia</taxon>
        <taxon>Thoracica</taxon>
        <taxon>Thoracicalcarea</taxon>
        <taxon>Balanomorpha</taxon>
        <taxon>Balanoidea</taxon>
        <taxon>Balanidae</taxon>
        <taxon>Amphibalaninae</taxon>
        <taxon>Amphibalanus</taxon>
    </lineage>
</organism>
<evidence type="ECO:0000256" key="8">
    <source>
        <dbReference type="ARBA" id="ARBA00023114"/>
    </source>
</evidence>
<reference evidence="11 12" key="1">
    <citation type="submission" date="2019-07" db="EMBL/GenBank/DDBJ databases">
        <title>Draft genome assembly of a fouling barnacle, Amphibalanus amphitrite (Darwin, 1854): The first reference genome for Thecostraca.</title>
        <authorList>
            <person name="Kim W."/>
        </authorList>
    </citation>
    <scope>NUCLEOTIDE SEQUENCE [LARGE SCALE GENOMIC DNA]</scope>
    <source>
        <strain evidence="11">SNU_AA5</strain>
        <tissue evidence="11">Soma without cirri and trophi</tissue>
    </source>
</reference>
<dbReference type="PANTHER" id="PTHR11743:SF70">
    <property type="entry name" value="GH26960P-RELATED"/>
    <property type="match status" value="1"/>
</dbReference>
<evidence type="ECO:0000256" key="4">
    <source>
        <dbReference type="ARBA" id="ARBA00022452"/>
    </source>
</evidence>
<keyword evidence="5" id="KW-0812">Transmembrane</keyword>
<sequence length="282" mass="29996">MAPPTYGDLGKSARDVFGKGFHFGLVKLEAKTTSATGVAFTSTFSQNLASAKVLGNLETKYKCKEHGLTLTEKWNTDNTLSTDITLEDKICKGLKLTLDTSLAPQTGKKSAVAKATYKHDKCTINADVNLDPNGPVVQGAAVAGYQGWLAGYQMSFDTAKSKLTRSNFALGFTAKDLTVHTAVLDGQQFSGSVFSKVAPDIEGAVEVGWTAGSNATKFALGAKYSVDKDSSFRAKVNNSSEVGLGYQQRIRDGVTLTLSSMIDAKNFNQGGHKLGLCLELEA</sequence>
<keyword evidence="9" id="KW-0496">Mitochondrion</keyword>
<dbReference type="Gene3D" id="2.40.160.10">
    <property type="entry name" value="Porin"/>
    <property type="match status" value="1"/>
</dbReference>
<dbReference type="OrthoDB" id="7827681at2759"/>
<dbReference type="GO" id="GO:0046930">
    <property type="term" value="C:pore complex"/>
    <property type="evidence" value="ECO:0007669"/>
    <property type="project" value="UniProtKB-KW"/>
</dbReference>
<keyword evidence="12" id="KW-1185">Reference proteome</keyword>
<protein>
    <submittedName>
        <fullName evidence="11">Voltage-dependent anion-selective channel</fullName>
    </submittedName>
</protein>
<dbReference type="AlphaFoldDB" id="A0A6A4VFH2"/>
<evidence type="ECO:0000256" key="7">
    <source>
        <dbReference type="ARBA" id="ARBA00023065"/>
    </source>
</evidence>
<dbReference type="FunFam" id="2.40.160.10:FF:000001">
    <property type="entry name" value="Voltage-dependent anion-selective channel protein 2"/>
    <property type="match status" value="1"/>
</dbReference>
<keyword evidence="7" id="KW-0406">Ion transport</keyword>
<dbReference type="GO" id="GO:0005741">
    <property type="term" value="C:mitochondrial outer membrane"/>
    <property type="evidence" value="ECO:0007669"/>
    <property type="project" value="UniProtKB-SubCell"/>
</dbReference>
<evidence type="ECO:0000256" key="9">
    <source>
        <dbReference type="ARBA" id="ARBA00023128"/>
    </source>
</evidence>
<keyword evidence="3" id="KW-0813">Transport</keyword>
<dbReference type="InterPro" id="IPR023614">
    <property type="entry name" value="Porin_dom_sf"/>
</dbReference>
<dbReference type="Pfam" id="PF01459">
    <property type="entry name" value="Porin_3"/>
    <property type="match status" value="1"/>
</dbReference>
<evidence type="ECO:0000256" key="5">
    <source>
        <dbReference type="ARBA" id="ARBA00022692"/>
    </source>
</evidence>
<dbReference type="PANTHER" id="PTHR11743">
    <property type="entry name" value="VOLTAGE-DEPENDENT ANION-SELECTIVE CHANNEL"/>
    <property type="match status" value="1"/>
</dbReference>
<dbReference type="EMBL" id="VIIS01002059">
    <property type="protein sequence ID" value="KAF0289118.1"/>
    <property type="molecule type" value="Genomic_DNA"/>
</dbReference>
<evidence type="ECO:0000313" key="11">
    <source>
        <dbReference type="EMBL" id="KAF0289118.1"/>
    </source>
</evidence>
<proteinExistence type="inferred from homology"/>
<dbReference type="InterPro" id="IPR027246">
    <property type="entry name" value="Porin_Euk/Tom40"/>
</dbReference>
<dbReference type="PRINTS" id="PR00185">
    <property type="entry name" value="EUKARYTPORIN"/>
</dbReference>
<comment type="caution">
    <text evidence="11">The sequence shown here is derived from an EMBL/GenBank/DDBJ whole genome shotgun (WGS) entry which is preliminary data.</text>
</comment>
<keyword evidence="10" id="KW-0472">Membrane</keyword>
<comment type="subcellular location">
    <subcellularLocation>
        <location evidence="1">Mitochondrion outer membrane</location>
    </subcellularLocation>
</comment>
<keyword evidence="8" id="KW-0626">Porin</keyword>
<evidence type="ECO:0000256" key="10">
    <source>
        <dbReference type="ARBA" id="ARBA00023136"/>
    </source>
</evidence>
<dbReference type="GO" id="GO:0015288">
    <property type="term" value="F:porin activity"/>
    <property type="evidence" value="ECO:0007669"/>
    <property type="project" value="UniProtKB-KW"/>
</dbReference>
<gene>
    <name evidence="11" type="primary">porin_0</name>
    <name evidence="11" type="ORF">FJT64_012566</name>
</gene>
<name>A0A6A4VFH2_AMPAM</name>
<evidence type="ECO:0000256" key="1">
    <source>
        <dbReference type="ARBA" id="ARBA00004294"/>
    </source>
</evidence>